<dbReference type="PANTHER" id="PTHR48174:SF5">
    <property type="entry name" value="VACUOLAR PROTEIN SORTING-ASSOCIATED PROTEIN 62"/>
    <property type="match status" value="1"/>
</dbReference>
<name>A0ABN8QIV8_9CNID</name>
<feature type="chain" id="PRO_5045319589" description="Vacuolar protein sorting-associated protein TDA6" evidence="1">
    <location>
        <begin position="21"/>
        <end position="342"/>
    </location>
</feature>
<organism evidence="2 3">
    <name type="scientific">Porites evermanni</name>
    <dbReference type="NCBI Taxonomy" id="104178"/>
    <lineage>
        <taxon>Eukaryota</taxon>
        <taxon>Metazoa</taxon>
        <taxon>Cnidaria</taxon>
        <taxon>Anthozoa</taxon>
        <taxon>Hexacorallia</taxon>
        <taxon>Scleractinia</taxon>
        <taxon>Fungiina</taxon>
        <taxon>Poritidae</taxon>
        <taxon>Porites</taxon>
    </lineage>
</organism>
<keyword evidence="1" id="KW-0732">Signal</keyword>
<proteinExistence type="predicted"/>
<dbReference type="Proteomes" id="UP001159427">
    <property type="component" value="Unassembled WGS sequence"/>
</dbReference>
<sequence>MMIVMNVAALFLALATTVCAYPGVPSKIGELIDKWAPLVKLAQNEPWKPSSVDYFLSHCKLEGCTSGLTSSTLERCNSNSFIVTKDEISCPSCTEPAVLRGQDPSSPNNAVPTYVIYREHNNFLEIAYRMFFPYNRGKRVCVGLYSGCPPCSKIWGWCPCPSGCIGGYSTFGHHVGDWEKVYVRFRKVNTDYQIYSIYLAMHGSAVTKQFGGEFLWQGGQFKKGSKTLGMYGGTHAIVYCAAGSHGMWPDTGRHVYMTLPNQDTLIDEASSGISWYTWKNLKPVQYDSTGQYSGEFKFLGFRGRWGNKKEGCGILNWDILEDLVGECRLNPGPTGPSGWPDV</sequence>
<evidence type="ECO:0000313" key="2">
    <source>
        <dbReference type="EMBL" id="CAH3165413.1"/>
    </source>
</evidence>
<dbReference type="PANTHER" id="PTHR48174">
    <property type="entry name" value="DUF946 FAMILY PROTEIN"/>
    <property type="match status" value="1"/>
</dbReference>
<gene>
    <name evidence="2" type="ORF">PEVE_00005305</name>
</gene>
<dbReference type="EMBL" id="CALNXI010001336">
    <property type="protein sequence ID" value="CAH3165413.1"/>
    <property type="molecule type" value="Genomic_DNA"/>
</dbReference>
<comment type="caution">
    <text evidence="2">The sequence shown here is derived from an EMBL/GenBank/DDBJ whole genome shotgun (WGS) entry which is preliminary data.</text>
</comment>
<accession>A0ABN8QIV8</accession>
<evidence type="ECO:0000313" key="3">
    <source>
        <dbReference type="Proteomes" id="UP001159427"/>
    </source>
</evidence>
<evidence type="ECO:0008006" key="4">
    <source>
        <dbReference type="Google" id="ProtNLM"/>
    </source>
</evidence>
<protein>
    <recommendedName>
        <fullName evidence="4">Vacuolar protein sorting-associated protein TDA6</fullName>
    </recommendedName>
</protein>
<reference evidence="2 3" key="1">
    <citation type="submission" date="2022-05" db="EMBL/GenBank/DDBJ databases">
        <authorList>
            <consortium name="Genoscope - CEA"/>
            <person name="William W."/>
        </authorList>
    </citation>
    <scope>NUCLEOTIDE SEQUENCE [LARGE SCALE GENOMIC DNA]</scope>
</reference>
<evidence type="ECO:0000256" key="1">
    <source>
        <dbReference type="SAM" id="SignalP"/>
    </source>
</evidence>
<feature type="signal peptide" evidence="1">
    <location>
        <begin position="1"/>
        <end position="20"/>
    </location>
</feature>
<keyword evidence="3" id="KW-1185">Reference proteome</keyword>